<dbReference type="InterPro" id="IPR000045">
    <property type="entry name" value="Prepilin_IV_endopep_pep"/>
</dbReference>
<feature type="domain" description="Prepilin type IV endopeptidase peptidase" evidence="4">
    <location>
        <begin position="72"/>
        <end position="177"/>
    </location>
</feature>
<name>A0ABY5CPA9_9GAMM</name>
<accession>A0ABY5CPA9</accession>
<dbReference type="Pfam" id="PF01478">
    <property type="entry name" value="Peptidase_A24"/>
    <property type="match status" value="1"/>
</dbReference>
<dbReference type="InterPro" id="IPR014032">
    <property type="entry name" value="Peptidase_A24A_bac"/>
</dbReference>
<proteinExistence type="inferred from homology"/>
<dbReference type="PANTHER" id="PTHR30487">
    <property type="entry name" value="TYPE 4 PREPILIN-LIKE PROTEINS LEADER PEPTIDE-PROCESSING ENZYME"/>
    <property type="match status" value="1"/>
</dbReference>
<reference evidence="5" key="1">
    <citation type="journal article" date="2022" name="BMC Genomics">
        <title>Genome sequence of the entomopathogenic Serratia entomophila isolate 626 and characterisation of the species specific itaconate degradation pathway.</title>
        <authorList>
            <person name="Vaughan A.L."/>
            <person name="Altermann E."/>
            <person name="Glare T.R."/>
            <person name="Hurst M.R.H."/>
        </authorList>
    </citation>
    <scope>NUCLEOTIDE SEQUENCE</scope>
    <source>
        <strain evidence="5">626</strain>
    </source>
</reference>
<organism evidence="5 6">
    <name type="scientific">Serratia entomophila</name>
    <dbReference type="NCBI Taxonomy" id="42906"/>
    <lineage>
        <taxon>Bacteria</taxon>
        <taxon>Pseudomonadati</taxon>
        <taxon>Pseudomonadota</taxon>
        <taxon>Gammaproteobacteria</taxon>
        <taxon>Enterobacterales</taxon>
        <taxon>Yersiniaceae</taxon>
        <taxon>Serratia</taxon>
    </lineage>
</organism>
<dbReference type="RefSeq" id="WP_234585003.1">
    <property type="nucleotide sequence ID" value="NZ_CAMIPG010000006.1"/>
</dbReference>
<feature type="transmembrane region" description="Helical" evidence="3">
    <location>
        <begin position="115"/>
        <end position="135"/>
    </location>
</feature>
<feature type="transmembrane region" description="Helical" evidence="3">
    <location>
        <begin position="6"/>
        <end position="29"/>
    </location>
</feature>
<dbReference type="GeneID" id="75023127"/>
<feature type="transmembrane region" description="Helical" evidence="3">
    <location>
        <begin position="41"/>
        <end position="58"/>
    </location>
</feature>
<keyword evidence="3" id="KW-0472">Membrane</keyword>
<feature type="transmembrane region" description="Helical" evidence="3">
    <location>
        <begin position="64"/>
        <end position="80"/>
    </location>
</feature>
<protein>
    <submittedName>
        <fullName evidence="5">Prepilin peptidase</fullName>
    </submittedName>
</protein>
<evidence type="ECO:0000259" key="4">
    <source>
        <dbReference type="Pfam" id="PF01478"/>
    </source>
</evidence>
<feature type="transmembrane region" description="Helical" evidence="3">
    <location>
        <begin position="194"/>
        <end position="211"/>
    </location>
</feature>
<dbReference type="Proteomes" id="UP001056873">
    <property type="component" value="Chromosome"/>
</dbReference>
<comment type="similarity">
    <text evidence="1 2">Belongs to the peptidase A24 family.</text>
</comment>
<evidence type="ECO:0000256" key="2">
    <source>
        <dbReference type="RuleBase" id="RU003793"/>
    </source>
</evidence>
<keyword evidence="3" id="KW-1133">Transmembrane helix</keyword>
<evidence type="ECO:0000256" key="3">
    <source>
        <dbReference type="SAM" id="Phobius"/>
    </source>
</evidence>
<dbReference type="PANTHER" id="PTHR30487:SF0">
    <property type="entry name" value="PREPILIN LEADER PEPTIDASE_N-METHYLTRANSFERASE-RELATED"/>
    <property type="match status" value="1"/>
</dbReference>
<dbReference type="PRINTS" id="PR00864">
    <property type="entry name" value="PREPILNPTASE"/>
</dbReference>
<dbReference type="InterPro" id="IPR050882">
    <property type="entry name" value="Prepilin_peptidase/N-MTase"/>
</dbReference>
<keyword evidence="6" id="KW-1185">Reference proteome</keyword>
<dbReference type="EMBL" id="CP074347">
    <property type="protein sequence ID" value="USU99161.1"/>
    <property type="molecule type" value="Genomic_DNA"/>
</dbReference>
<gene>
    <name evidence="5" type="ORF">KFQ06_13930</name>
</gene>
<keyword evidence="3" id="KW-0812">Transmembrane</keyword>
<dbReference type="Gene3D" id="1.20.120.1220">
    <property type="match status" value="1"/>
</dbReference>
<sequence>MSAYLHHALFSAALWPATAIAAWLAAKFIPRQDSAPQPLGWRKITLIAACAGLTALPFEVSWQQRLWLLPVITLLVALALTDWRRQWLPDRLTQPLLWSGLLCNLNQGWAPLPEAVIGAAAGYLSLWLLNALYLKMRRRAGIGQGDFKLLAALGAWAGWSALPLLVSIAAAAGLGVTLVRCLLGNVAWRAPLPFGVYLAAAGWLVLLLNAGPPPVNFSGR</sequence>
<evidence type="ECO:0000313" key="6">
    <source>
        <dbReference type="Proteomes" id="UP001056873"/>
    </source>
</evidence>
<evidence type="ECO:0000256" key="1">
    <source>
        <dbReference type="ARBA" id="ARBA00005801"/>
    </source>
</evidence>
<feature type="transmembrane region" description="Helical" evidence="3">
    <location>
        <begin position="147"/>
        <end position="174"/>
    </location>
</feature>
<evidence type="ECO:0000313" key="5">
    <source>
        <dbReference type="EMBL" id="USU99161.1"/>
    </source>
</evidence>